<feature type="region of interest" description="Disordered" evidence="1">
    <location>
        <begin position="542"/>
        <end position="564"/>
    </location>
</feature>
<feature type="compositionally biased region" description="Polar residues" evidence="1">
    <location>
        <begin position="275"/>
        <end position="299"/>
    </location>
</feature>
<feature type="compositionally biased region" description="Polar residues" evidence="1">
    <location>
        <begin position="542"/>
        <end position="556"/>
    </location>
</feature>
<keyword evidence="4" id="KW-1185">Reference proteome</keyword>
<proteinExistence type="predicted"/>
<feature type="compositionally biased region" description="Polar residues" evidence="1">
    <location>
        <begin position="508"/>
        <end position="524"/>
    </location>
</feature>
<reference evidence="3 4" key="1">
    <citation type="submission" date="2021-02" db="EMBL/GenBank/DDBJ databases">
        <title>Variation within the Batrachochytrium salamandrivorans European outbreak.</title>
        <authorList>
            <person name="Kelly M."/>
            <person name="Pasmans F."/>
            <person name="Shea T.P."/>
            <person name="Munoz J.F."/>
            <person name="Carranza S."/>
            <person name="Cuomo C.A."/>
            <person name="Martel A."/>
        </authorList>
    </citation>
    <scope>NUCLEOTIDE SEQUENCE [LARGE SCALE GENOMIC DNA]</scope>
    <source>
        <strain evidence="3 4">AMFP18/2</strain>
    </source>
</reference>
<gene>
    <name evidence="3" type="ORF">BASA50_010805</name>
</gene>
<evidence type="ECO:0000256" key="1">
    <source>
        <dbReference type="SAM" id="MobiDB-lite"/>
    </source>
</evidence>
<dbReference type="Proteomes" id="UP001648503">
    <property type="component" value="Unassembled WGS sequence"/>
</dbReference>
<evidence type="ECO:0000313" key="4">
    <source>
        <dbReference type="Proteomes" id="UP001648503"/>
    </source>
</evidence>
<evidence type="ECO:0000313" key="3">
    <source>
        <dbReference type="EMBL" id="KAH6588253.1"/>
    </source>
</evidence>
<evidence type="ECO:0008006" key="5">
    <source>
        <dbReference type="Google" id="ProtNLM"/>
    </source>
</evidence>
<sequence>MPVVCVSTPVNRAATSTYTAVYISDTSHAEPSRVSLTKSDNLAPMFQSYTDKVKPFSEKALSIVKPDLVHFRREVKLDNNQVDKDDSSTNEFNGKRPIHLHKPYPQNDSPYLEADSLPSKTVYGSSLNASPTTVTSSVVMENIPTTTITNPALDPMSKLEATLNPDLPVLNTIWTPAAVSTTSLSSLLQPTDSPAKSSHMYNSSTYQGMNSQEELVERIGVVGIIGLCLVGCAMMVAVSLGALFAYRSHRGKSTPSHGDPPNTLDGTPCIPPSYDTLTQKSLENSISPTTASCINSSQHHSNEEPAANPHELVPSTEHVLSQLESNLLITQTPPPTNAFLAQGLNSTYPTSPTTSPMSATIPSKLSNAQGVKAVIRPRTDFETSDMHIMSSSDMTLGNISIPDMPNTSCPGTCSNAMPENTFATKTSLAPQCFNSKPCKSYRPVQSTALHNITAKFNPSTNLVGVPLQPVLNSRHVQGTDNVVFRDPDGFFRVRSYSEKSIDSVATHGDTSSESYSPSALTRDSTKSYSGIYSVINVSRSTIGGSNATDGTSQRVSEYQFERSPLADTRKSVSSSSYQIVDSYML</sequence>
<dbReference type="EMBL" id="JAFCIX010000527">
    <property type="protein sequence ID" value="KAH6588253.1"/>
    <property type="molecule type" value="Genomic_DNA"/>
</dbReference>
<keyword evidence="2" id="KW-1133">Transmembrane helix</keyword>
<feature type="transmembrane region" description="Helical" evidence="2">
    <location>
        <begin position="219"/>
        <end position="246"/>
    </location>
</feature>
<comment type="caution">
    <text evidence="3">The sequence shown here is derived from an EMBL/GenBank/DDBJ whole genome shotgun (WGS) entry which is preliminary data.</text>
</comment>
<accession>A0ABQ8EXC4</accession>
<name>A0ABQ8EXC4_9FUNG</name>
<protein>
    <recommendedName>
        <fullName evidence="5">Mid2 domain-containing protein</fullName>
    </recommendedName>
</protein>
<keyword evidence="2" id="KW-0812">Transmembrane</keyword>
<organism evidence="3 4">
    <name type="scientific">Batrachochytrium salamandrivorans</name>
    <dbReference type="NCBI Taxonomy" id="1357716"/>
    <lineage>
        <taxon>Eukaryota</taxon>
        <taxon>Fungi</taxon>
        <taxon>Fungi incertae sedis</taxon>
        <taxon>Chytridiomycota</taxon>
        <taxon>Chytridiomycota incertae sedis</taxon>
        <taxon>Chytridiomycetes</taxon>
        <taxon>Rhizophydiales</taxon>
        <taxon>Rhizophydiales incertae sedis</taxon>
        <taxon>Batrachochytrium</taxon>
    </lineage>
</organism>
<feature type="region of interest" description="Disordered" evidence="1">
    <location>
        <begin position="502"/>
        <end position="524"/>
    </location>
</feature>
<evidence type="ECO:0000256" key="2">
    <source>
        <dbReference type="SAM" id="Phobius"/>
    </source>
</evidence>
<feature type="region of interest" description="Disordered" evidence="1">
    <location>
        <begin position="80"/>
        <end position="106"/>
    </location>
</feature>
<keyword evidence="2" id="KW-0472">Membrane</keyword>
<feature type="region of interest" description="Disordered" evidence="1">
    <location>
        <begin position="250"/>
        <end position="309"/>
    </location>
</feature>